<comment type="caution">
    <text evidence="1">The sequence shown here is derived from an EMBL/GenBank/DDBJ whole genome shotgun (WGS) entry which is preliminary data.</text>
</comment>
<reference evidence="1" key="1">
    <citation type="journal article" date="2015" name="Nature">
        <title>Complex archaea that bridge the gap between prokaryotes and eukaryotes.</title>
        <authorList>
            <person name="Spang A."/>
            <person name="Saw J.H."/>
            <person name="Jorgensen S.L."/>
            <person name="Zaremba-Niedzwiedzka K."/>
            <person name="Martijn J."/>
            <person name="Lind A.E."/>
            <person name="van Eijk R."/>
            <person name="Schleper C."/>
            <person name="Guy L."/>
            <person name="Ettema T.J."/>
        </authorList>
    </citation>
    <scope>NUCLEOTIDE SEQUENCE</scope>
</reference>
<organism evidence="1">
    <name type="scientific">marine sediment metagenome</name>
    <dbReference type="NCBI Taxonomy" id="412755"/>
    <lineage>
        <taxon>unclassified sequences</taxon>
        <taxon>metagenomes</taxon>
        <taxon>ecological metagenomes</taxon>
    </lineage>
</organism>
<protein>
    <submittedName>
        <fullName evidence="1">Uncharacterized protein</fullName>
    </submittedName>
</protein>
<evidence type="ECO:0000313" key="1">
    <source>
        <dbReference type="EMBL" id="KKK85188.1"/>
    </source>
</evidence>
<gene>
    <name evidence="1" type="ORF">LCGC14_2775810</name>
</gene>
<proteinExistence type="predicted"/>
<accession>A0A0F8YUN7</accession>
<name>A0A0F8YUN7_9ZZZZ</name>
<dbReference type="AlphaFoldDB" id="A0A0F8YUN7"/>
<dbReference type="EMBL" id="LAZR01051423">
    <property type="protein sequence ID" value="KKK85188.1"/>
    <property type="molecule type" value="Genomic_DNA"/>
</dbReference>
<sequence length="194" mass="21201">MPYVERDGSNKIVGVYNVSQPGRAEEFLAEDDPEIFGLELAAARGVKRDNFKSEGVKRIAAQVPEWNSFESIALLASVWNMLDNTSATTAQTLAKGIYLYVKNPALPKLAAVSTQAALDAIDGIAYSLKRNKKESADSHGFSAQDVRDHFPELVSDSNLIKGKLRMDRAGLVPVLWQICKQLKARVEALEGAPV</sequence>